<evidence type="ECO:0000313" key="1">
    <source>
        <dbReference type="EMBL" id="EER39139.1"/>
    </source>
</evidence>
<dbReference type="EMBL" id="GG692430">
    <property type="protein sequence ID" value="EER39139.1"/>
    <property type="molecule type" value="Genomic_DNA"/>
</dbReference>
<dbReference type="VEuPathDB" id="FungiDB:HCDG_07083"/>
<organism evidence="1 2">
    <name type="scientific">Ajellomyces capsulatus (strain H143)</name>
    <name type="common">Darling's disease fungus</name>
    <name type="synonym">Histoplasma capsulatum</name>
    <dbReference type="NCBI Taxonomy" id="544712"/>
    <lineage>
        <taxon>Eukaryota</taxon>
        <taxon>Fungi</taxon>
        <taxon>Dikarya</taxon>
        <taxon>Ascomycota</taxon>
        <taxon>Pezizomycotina</taxon>
        <taxon>Eurotiomycetes</taxon>
        <taxon>Eurotiomycetidae</taxon>
        <taxon>Onygenales</taxon>
        <taxon>Ajellomycetaceae</taxon>
        <taxon>Histoplasma</taxon>
    </lineage>
</organism>
<dbReference type="OMA" id="QKGEEQM"/>
<accession>C6HLK2</accession>
<protein>
    <submittedName>
        <fullName evidence="1">Uncharacterized protein</fullName>
    </submittedName>
</protein>
<sequence>MHLLLPTRTRGVSGVAGHRDAVVRKFLPRPVGQGPYSIPASLRPQVRRWLGYLLPVPARKGEEQMFDPKARYQRAALARRGLFKEALTPCFSKGGERGADG</sequence>
<gene>
    <name evidence="1" type="ORF">HCDG_07083</name>
</gene>
<reference evidence="2" key="1">
    <citation type="submission" date="2009-05" db="EMBL/GenBank/DDBJ databases">
        <title>The genome sequence of Ajellomyces capsulatus strain H143.</title>
        <authorList>
            <person name="Champion M."/>
            <person name="Cuomo C.A."/>
            <person name="Ma L.-J."/>
            <person name="Henn M.R."/>
            <person name="Sil A."/>
            <person name="Goldman B."/>
            <person name="Young S.K."/>
            <person name="Kodira C.D."/>
            <person name="Zeng Q."/>
            <person name="Koehrsen M."/>
            <person name="Alvarado L."/>
            <person name="Berlin A.M."/>
            <person name="Borenstein D."/>
            <person name="Chen Z."/>
            <person name="Engels R."/>
            <person name="Freedman E."/>
            <person name="Gellesch M."/>
            <person name="Goldberg J."/>
            <person name="Griggs A."/>
            <person name="Gujja S."/>
            <person name="Heiman D.I."/>
            <person name="Hepburn T.A."/>
            <person name="Howarth C."/>
            <person name="Jen D."/>
            <person name="Larson L."/>
            <person name="Lewis B."/>
            <person name="Mehta T."/>
            <person name="Park D."/>
            <person name="Pearson M."/>
            <person name="Roberts A."/>
            <person name="Saif S."/>
            <person name="Shea T.D."/>
            <person name="Shenoy N."/>
            <person name="Sisk P."/>
            <person name="Stolte C."/>
            <person name="Sykes S."/>
            <person name="Walk T."/>
            <person name="White J."/>
            <person name="Yandava C."/>
            <person name="Klein B."/>
            <person name="McEwen J.G."/>
            <person name="Puccia R."/>
            <person name="Goldman G.H."/>
            <person name="Felipe M.S."/>
            <person name="Nino-Vega G."/>
            <person name="San-Blas G."/>
            <person name="Taylor J.W."/>
            <person name="Mendoza L."/>
            <person name="Galagan J.E."/>
            <person name="Nusbaum C."/>
            <person name="Birren B.W."/>
        </authorList>
    </citation>
    <scope>NUCLEOTIDE SEQUENCE [LARGE SCALE GENOMIC DNA]</scope>
    <source>
        <strain evidence="2">H143</strain>
    </source>
</reference>
<proteinExistence type="predicted"/>
<dbReference type="Proteomes" id="UP000002624">
    <property type="component" value="Unassembled WGS sequence"/>
</dbReference>
<name>C6HLK2_AJECH</name>
<dbReference type="HOGENOM" id="CLU_2290877_0_0_1"/>
<evidence type="ECO:0000313" key="2">
    <source>
        <dbReference type="Proteomes" id="UP000002624"/>
    </source>
</evidence>
<dbReference type="AlphaFoldDB" id="C6HLK2"/>